<accession>A0A9W9JBQ3</accession>
<keyword evidence="3" id="KW-1185">Reference proteome</keyword>
<comment type="caution">
    <text evidence="2">The sequence shown here is derived from an EMBL/GenBank/DDBJ whole genome shotgun (WGS) entry which is preliminary data.</text>
</comment>
<evidence type="ECO:0000256" key="1">
    <source>
        <dbReference type="SAM" id="MobiDB-lite"/>
    </source>
</evidence>
<reference evidence="2" key="1">
    <citation type="submission" date="2022-11" db="EMBL/GenBank/DDBJ databases">
        <authorList>
            <person name="Petersen C."/>
        </authorList>
    </citation>
    <scope>NUCLEOTIDE SEQUENCE</scope>
    <source>
        <strain evidence="2">IBT 20477</strain>
    </source>
</reference>
<dbReference type="EMBL" id="JAPQKQ010000006">
    <property type="protein sequence ID" value="KAJ5193322.1"/>
    <property type="molecule type" value="Genomic_DNA"/>
</dbReference>
<name>A0A9W9JBQ3_9EURO</name>
<dbReference type="Proteomes" id="UP001150942">
    <property type="component" value="Unassembled WGS sequence"/>
</dbReference>
<gene>
    <name evidence="2" type="ORF">N7449_009464</name>
</gene>
<proteinExistence type="predicted"/>
<sequence length="62" mass="6594">MARKQVENGDGGEAEGICSGEDMQTAGEIVVLEYGDRPSGEDDPGGFPIPGEMLSPRNILDW</sequence>
<reference evidence="2" key="2">
    <citation type="journal article" date="2023" name="IMA Fungus">
        <title>Comparative genomic study of the Penicillium genus elucidates a diverse pangenome and 15 lateral gene transfer events.</title>
        <authorList>
            <person name="Petersen C."/>
            <person name="Sorensen T."/>
            <person name="Nielsen M.R."/>
            <person name="Sondergaard T.E."/>
            <person name="Sorensen J.L."/>
            <person name="Fitzpatrick D.A."/>
            <person name="Frisvad J.C."/>
            <person name="Nielsen K.L."/>
        </authorList>
    </citation>
    <scope>NUCLEOTIDE SEQUENCE</scope>
    <source>
        <strain evidence="2">IBT 20477</strain>
    </source>
</reference>
<evidence type="ECO:0000313" key="2">
    <source>
        <dbReference type="EMBL" id="KAJ5193322.1"/>
    </source>
</evidence>
<organism evidence="2 3">
    <name type="scientific">Penicillium cf. viridicatum</name>
    <dbReference type="NCBI Taxonomy" id="2972119"/>
    <lineage>
        <taxon>Eukaryota</taxon>
        <taxon>Fungi</taxon>
        <taxon>Dikarya</taxon>
        <taxon>Ascomycota</taxon>
        <taxon>Pezizomycotina</taxon>
        <taxon>Eurotiomycetes</taxon>
        <taxon>Eurotiomycetidae</taxon>
        <taxon>Eurotiales</taxon>
        <taxon>Aspergillaceae</taxon>
        <taxon>Penicillium</taxon>
    </lineage>
</organism>
<dbReference type="AlphaFoldDB" id="A0A9W9JBQ3"/>
<feature type="region of interest" description="Disordered" evidence="1">
    <location>
        <begin position="1"/>
        <end position="62"/>
    </location>
</feature>
<evidence type="ECO:0000313" key="3">
    <source>
        <dbReference type="Proteomes" id="UP001150942"/>
    </source>
</evidence>
<protein>
    <submittedName>
        <fullName evidence="2">Uncharacterized protein</fullName>
    </submittedName>
</protein>